<dbReference type="Proteomes" id="UP000778523">
    <property type="component" value="Unassembled WGS sequence"/>
</dbReference>
<proteinExistence type="inferred from homology"/>
<dbReference type="EMBL" id="JABCSC020000004">
    <property type="protein sequence ID" value="NSL56420.1"/>
    <property type="molecule type" value="Genomic_DNA"/>
</dbReference>
<sequence>MSFQGASVLSLDAKGRLSVPARHRDALMARCGGNLVLTTHPHGCLLVYPAPEWEPIRDQILAIPSMNVAAANLRRLLVGNALDESMDASGRVLVAPELRAWAQLDKQVRLMGLGTHFELWSEAVWQQKQAEAAAQFASGELPPGFENLVL</sequence>
<evidence type="ECO:0000256" key="1">
    <source>
        <dbReference type="ARBA" id="ARBA00013860"/>
    </source>
</evidence>
<dbReference type="PROSITE" id="PS51740">
    <property type="entry name" value="SPOVT_ABRB"/>
    <property type="match status" value="1"/>
</dbReference>
<evidence type="ECO:0000259" key="8">
    <source>
        <dbReference type="PROSITE" id="PS51740"/>
    </source>
</evidence>
<evidence type="ECO:0000313" key="9">
    <source>
        <dbReference type="EMBL" id="NSL56420.1"/>
    </source>
</evidence>
<evidence type="ECO:0000313" key="10">
    <source>
        <dbReference type="Proteomes" id="UP000778523"/>
    </source>
</evidence>
<dbReference type="Pfam" id="PF02381">
    <property type="entry name" value="MraZ"/>
    <property type="match status" value="2"/>
</dbReference>
<feature type="domain" description="SpoVT-AbrB" evidence="8">
    <location>
        <begin position="6"/>
        <end position="52"/>
    </location>
</feature>
<dbReference type="RefSeq" id="WP_170022756.1">
    <property type="nucleotide sequence ID" value="NZ_JABCSC020000004.1"/>
</dbReference>
<keyword evidence="4 7" id="KW-0805">Transcription regulation</keyword>
<protein>
    <recommendedName>
        <fullName evidence="1 7">Transcriptional regulator MraZ</fullName>
    </recommendedName>
</protein>
<dbReference type="SUPFAM" id="SSF89447">
    <property type="entry name" value="AbrB/MazE/MraZ-like"/>
    <property type="match status" value="1"/>
</dbReference>
<comment type="subcellular location">
    <subcellularLocation>
        <location evidence="7">Cytoplasm</location>
        <location evidence="7">Nucleoid</location>
    </subcellularLocation>
</comment>
<organism evidence="9 10">
    <name type="scientific">Uliginosibacterium aquaticum</name>
    <dbReference type="NCBI Taxonomy" id="2731212"/>
    <lineage>
        <taxon>Bacteria</taxon>
        <taxon>Pseudomonadati</taxon>
        <taxon>Pseudomonadota</taxon>
        <taxon>Betaproteobacteria</taxon>
        <taxon>Rhodocyclales</taxon>
        <taxon>Zoogloeaceae</taxon>
        <taxon>Uliginosibacterium</taxon>
    </lineage>
</organism>
<keyword evidence="10" id="KW-1185">Reference proteome</keyword>
<evidence type="ECO:0000256" key="3">
    <source>
        <dbReference type="ARBA" id="ARBA00022737"/>
    </source>
</evidence>
<comment type="subunit">
    <text evidence="7">Forms oligomers.</text>
</comment>
<dbReference type="InterPro" id="IPR035642">
    <property type="entry name" value="MraZ_N"/>
</dbReference>
<keyword evidence="6 7" id="KW-0804">Transcription</keyword>
<evidence type="ECO:0000256" key="7">
    <source>
        <dbReference type="HAMAP-Rule" id="MF_01008"/>
    </source>
</evidence>
<evidence type="ECO:0000256" key="6">
    <source>
        <dbReference type="ARBA" id="ARBA00023163"/>
    </source>
</evidence>
<dbReference type="CDD" id="cd16320">
    <property type="entry name" value="MraZ_N"/>
    <property type="match status" value="1"/>
</dbReference>
<dbReference type="InterPro" id="IPR035644">
    <property type="entry name" value="MraZ_C"/>
</dbReference>
<dbReference type="PANTHER" id="PTHR34701:SF1">
    <property type="entry name" value="TRANSCRIPTIONAL REGULATOR MRAZ"/>
    <property type="match status" value="1"/>
</dbReference>
<dbReference type="Gene3D" id="3.40.1550.20">
    <property type="entry name" value="Transcriptional regulator MraZ domain"/>
    <property type="match status" value="1"/>
</dbReference>
<dbReference type="InterPro" id="IPR003444">
    <property type="entry name" value="MraZ"/>
</dbReference>
<dbReference type="CDD" id="cd16321">
    <property type="entry name" value="MraZ_C"/>
    <property type="match status" value="1"/>
</dbReference>
<gene>
    <name evidence="7 9" type="primary">mraZ</name>
    <name evidence="9" type="ORF">HJ583_015410</name>
</gene>
<dbReference type="NCBIfam" id="TIGR00242">
    <property type="entry name" value="division/cell wall cluster transcriptional repressor MraZ"/>
    <property type="match status" value="1"/>
</dbReference>
<keyword evidence="5 7" id="KW-0238">DNA-binding</keyword>
<keyword evidence="2 7" id="KW-0963">Cytoplasm</keyword>
<dbReference type="PANTHER" id="PTHR34701">
    <property type="entry name" value="TRANSCRIPTIONAL REGULATOR MRAZ"/>
    <property type="match status" value="1"/>
</dbReference>
<evidence type="ECO:0000256" key="5">
    <source>
        <dbReference type="ARBA" id="ARBA00023125"/>
    </source>
</evidence>
<keyword evidence="3" id="KW-0677">Repeat</keyword>
<accession>A0ABX2II51</accession>
<comment type="similarity">
    <text evidence="7">Belongs to the MraZ family.</text>
</comment>
<evidence type="ECO:0000256" key="2">
    <source>
        <dbReference type="ARBA" id="ARBA00022490"/>
    </source>
</evidence>
<reference evidence="9 10" key="1">
    <citation type="submission" date="2020-06" db="EMBL/GenBank/DDBJ databases">
        <title>Draft genome of Uliginosibacterium sp. IMCC34675.</title>
        <authorList>
            <person name="Song J."/>
        </authorList>
    </citation>
    <scope>NUCLEOTIDE SEQUENCE [LARGE SCALE GENOMIC DNA]</scope>
    <source>
        <strain evidence="9 10">IMCC34675</strain>
    </source>
</reference>
<evidence type="ECO:0000256" key="4">
    <source>
        <dbReference type="ARBA" id="ARBA00023015"/>
    </source>
</evidence>
<dbReference type="InterPro" id="IPR020603">
    <property type="entry name" value="MraZ_dom"/>
</dbReference>
<dbReference type="InterPro" id="IPR007159">
    <property type="entry name" value="SpoVT-AbrB_dom"/>
</dbReference>
<dbReference type="InterPro" id="IPR038619">
    <property type="entry name" value="MraZ_sf"/>
</dbReference>
<dbReference type="HAMAP" id="MF_01008">
    <property type="entry name" value="MraZ"/>
    <property type="match status" value="1"/>
</dbReference>
<dbReference type="InterPro" id="IPR037914">
    <property type="entry name" value="SpoVT-AbrB_sf"/>
</dbReference>
<comment type="caution">
    <text evidence="9">The sequence shown here is derived from an EMBL/GenBank/DDBJ whole genome shotgun (WGS) entry which is preliminary data.</text>
</comment>
<name>A0ABX2II51_9RHOO</name>